<gene>
    <name evidence="2" type="ORF">QN277_015894</name>
</gene>
<feature type="compositionally biased region" description="Basic and acidic residues" evidence="1">
    <location>
        <begin position="38"/>
        <end position="52"/>
    </location>
</feature>
<evidence type="ECO:0000313" key="3">
    <source>
        <dbReference type="Proteomes" id="UP001293593"/>
    </source>
</evidence>
<sequence length="105" mass="11606">MVDRSGVTTANDKESSHLHPNRLTRTSNGAMLRSASGDNRESASPEKEDRYYTTRGSAVAADEIGKVTRHGINGEERAHVWPKLYISLSSKEEEDFLAMKGCKLP</sequence>
<feature type="region of interest" description="Disordered" evidence="1">
    <location>
        <begin position="1"/>
        <end position="55"/>
    </location>
</feature>
<protein>
    <submittedName>
        <fullName evidence="2">Uncharacterized protein</fullName>
    </submittedName>
</protein>
<evidence type="ECO:0000256" key="1">
    <source>
        <dbReference type="SAM" id="MobiDB-lite"/>
    </source>
</evidence>
<name>A0AAE1K0T6_9FABA</name>
<feature type="compositionally biased region" description="Polar residues" evidence="1">
    <location>
        <begin position="1"/>
        <end position="10"/>
    </location>
</feature>
<dbReference type="AlphaFoldDB" id="A0AAE1K0T6"/>
<comment type="caution">
    <text evidence="2">The sequence shown here is derived from an EMBL/GenBank/DDBJ whole genome shotgun (WGS) entry which is preliminary data.</text>
</comment>
<proteinExistence type="predicted"/>
<dbReference type="EMBL" id="JAWXYG010000003">
    <property type="protein sequence ID" value="KAK4277982.1"/>
    <property type="molecule type" value="Genomic_DNA"/>
</dbReference>
<reference evidence="2" key="1">
    <citation type="submission" date="2023-10" db="EMBL/GenBank/DDBJ databases">
        <title>Chromosome-level genome of the transformable northern wattle, Acacia crassicarpa.</title>
        <authorList>
            <person name="Massaro I."/>
            <person name="Sinha N.R."/>
            <person name="Poethig S."/>
            <person name="Leichty A.R."/>
        </authorList>
    </citation>
    <scope>NUCLEOTIDE SEQUENCE</scope>
    <source>
        <strain evidence="2">Acra3RX</strain>
        <tissue evidence="2">Leaf</tissue>
    </source>
</reference>
<accession>A0AAE1K0T6</accession>
<evidence type="ECO:0000313" key="2">
    <source>
        <dbReference type="EMBL" id="KAK4277982.1"/>
    </source>
</evidence>
<organism evidence="2 3">
    <name type="scientific">Acacia crassicarpa</name>
    <name type="common">northern wattle</name>
    <dbReference type="NCBI Taxonomy" id="499986"/>
    <lineage>
        <taxon>Eukaryota</taxon>
        <taxon>Viridiplantae</taxon>
        <taxon>Streptophyta</taxon>
        <taxon>Embryophyta</taxon>
        <taxon>Tracheophyta</taxon>
        <taxon>Spermatophyta</taxon>
        <taxon>Magnoliopsida</taxon>
        <taxon>eudicotyledons</taxon>
        <taxon>Gunneridae</taxon>
        <taxon>Pentapetalae</taxon>
        <taxon>rosids</taxon>
        <taxon>fabids</taxon>
        <taxon>Fabales</taxon>
        <taxon>Fabaceae</taxon>
        <taxon>Caesalpinioideae</taxon>
        <taxon>mimosoid clade</taxon>
        <taxon>Acacieae</taxon>
        <taxon>Acacia</taxon>
    </lineage>
</organism>
<keyword evidence="3" id="KW-1185">Reference proteome</keyword>
<dbReference type="Proteomes" id="UP001293593">
    <property type="component" value="Unassembled WGS sequence"/>
</dbReference>